<organism evidence="1 2">
    <name type="scientific">Niveispirillum cyanobacteriorum</name>
    <dbReference type="NCBI Taxonomy" id="1612173"/>
    <lineage>
        <taxon>Bacteria</taxon>
        <taxon>Pseudomonadati</taxon>
        <taxon>Pseudomonadota</taxon>
        <taxon>Alphaproteobacteria</taxon>
        <taxon>Rhodospirillales</taxon>
        <taxon>Azospirillaceae</taxon>
        <taxon>Niveispirillum</taxon>
    </lineage>
</organism>
<name>A0A2K9NL17_9PROT</name>
<evidence type="ECO:0000313" key="1">
    <source>
        <dbReference type="EMBL" id="AUN33760.1"/>
    </source>
</evidence>
<gene>
    <name evidence="1" type="ORF">C0V82_25435</name>
</gene>
<dbReference type="EMBL" id="CP025614">
    <property type="protein sequence ID" value="AUN33760.1"/>
    <property type="molecule type" value="Genomic_DNA"/>
</dbReference>
<geneLocation type="plasmid" evidence="1 2">
    <name>unnamed2</name>
</geneLocation>
<proteinExistence type="predicted"/>
<dbReference type="KEGG" id="ncb:C0V82_25435"/>
<protein>
    <submittedName>
        <fullName evidence="1">NAD/NADP transhydrogenase alpha subunit-like protein</fullName>
    </submittedName>
</protein>
<keyword evidence="2" id="KW-1185">Reference proteome</keyword>
<keyword evidence="1" id="KW-0614">Plasmid</keyword>
<evidence type="ECO:0000313" key="2">
    <source>
        <dbReference type="Proteomes" id="UP000234752"/>
    </source>
</evidence>
<reference evidence="1 2" key="1">
    <citation type="submission" date="2017-12" db="EMBL/GenBank/DDBJ databases">
        <title>Genomes of bacteria within cyanobacterial aggregates.</title>
        <authorList>
            <person name="Cai H."/>
        </authorList>
    </citation>
    <scope>NUCLEOTIDE SEQUENCE [LARGE SCALE GENOMIC DNA]</scope>
    <source>
        <strain evidence="1 2">TH16</strain>
        <plasmid evidence="1 2">unnamed2</plasmid>
    </source>
</reference>
<dbReference type="AlphaFoldDB" id="A0A2K9NL17"/>
<accession>A0A2K9NL17</accession>
<dbReference type="Proteomes" id="UP000234752">
    <property type="component" value="Plasmid unnamed2"/>
</dbReference>
<sequence length="113" mass="11344">MLFMGFAMNTFLLGQDGNGCETDIVPIPTYAVVLSLVGGTPRSVAVPAEAKVALFSATGNFWLKAGAAPALPTGDILDGSAPELNPAGRLVSGVTSIGLVAPTACTVSIGFYG</sequence>